<dbReference type="GO" id="GO:0006430">
    <property type="term" value="P:lysyl-tRNA aminoacylation"/>
    <property type="evidence" value="ECO:0007669"/>
    <property type="project" value="UniProtKB-UniRule"/>
</dbReference>
<dbReference type="InterPro" id="IPR002313">
    <property type="entry name" value="Lys-tRNA-ligase_II"/>
</dbReference>
<evidence type="ECO:0000313" key="17">
    <source>
        <dbReference type="Proteomes" id="UP000066284"/>
    </source>
</evidence>
<dbReference type="InterPro" id="IPR004365">
    <property type="entry name" value="NA-bd_OB_tRNA"/>
</dbReference>
<dbReference type="CDD" id="cd00775">
    <property type="entry name" value="LysRS_core"/>
    <property type="match status" value="1"/>
</dbReference>
<dbReference type="GO" id="GO:0005524">
    <property type="term" value="F:ATP binding"/>
    <property type="evidence" value="ECO:0007669"/>
    <property type="project" value="UniProtKB-UniRule"/>
</dbReference>
<dbReference type="GO" id="GO:0004824">
    <property type="term" value="F:lysine-tRNA ligase activity"/>
    <property type="evidence" value="ECO:0007669"/>
    <property type="project" value="UniProtKB-UniRule"/>
</dbReference>
<keyword evidence="4 13" id="KW-0963">Cytoplasm</keyword>
<evidence type="ECO:0000256" key="9">
    <source>
        <dbReference type="ARBA" id="ARBA00022842"/>
    </source>
</evidence>
<dbReference type="EMBL" id="LN885086">
    <property type="protein sequence ID" value="CUQ67046.1"/>
    <property type="molecule type" value="Genomic_DNA"/>
</dbReference>
<evidence type="ECO:0000256" key="6">
    <source>
        <dbReference type="ARBA" id="ARBA00022723"/>
    </source>
</evidence>
<dbReference type="PANTHER" id="PTHR42918:SF15">
    <property type="entry name" value="LYSINE--TRNA LIGASE, CHLOROPLASTIC_MITOCHONDRIAL"/>
    <property type="match status" value="1"/>
</dbReference>
<keyword evidence="11 13" id="KW-0030">Aminoacyl-tRNA synthetase</keyword>
<comment type="cofactor">
    <cofactor evidence="13 14">
        <name>Mg(2+)</name>
        <dbReference type="ChEBI" id="CHEBI:18420"/>
    </cofactor>
    <text evidence="13 14">Binds 3 Mg(2+) ions per subunit.</text>
</comment>
<dbReference type="InterPro" id="IPR044136">
    <property type="entry name" value="Lys-tRNA-ligase_II_N"/>
</dbReference>
<evidence type="ECO:0000256" key="1">
    <source>
        <dbReference type="ARBA" id="ARBA00004496"/>
    </source>
</evidence>
<feature type="binding site" evidence="13">
    <location>
        <position position="410"/>
    </location>
    <ligand>
        <name>Mg(2+)</name>
        <dbReference type="ChEBI" id="CHEBI:18420"/>
        <label>2</label>
    </ligand>
</feature>
<dbReference type="HAMAP" id="MF_00252">
    <property type="entry name" value="Lys_tRNA_synth_class2"/>
    <property type="match status" value="1"/>
</dbReference>
<evidence type="ECO:0000259" key="15">
    <source>
        <dbReference type="PROSITE" id="PS50862"/>
    </source>
</evidence>
<dbReference type="Proteomes" id="UP000066284">
    <property type="component" value="Chromosome 1"/>
</dbReference>
<dbReference type="Pfam" id="PF01336">
    <property type="entry name" value="tRNA_anti-codon"/>
    <property type="match status" value="1"/>
</dbReference>
<keyword evidence="9 13" id="KW-0460">Magnesium</keyword>
<dbReference type="NCBIfam" id="NF001756">
    <property type="entry name" value="PRK00484.1"/>
    <property type="match status" value="1"/>
</dbReference>
<dbReference type="InterPro" id="IPR045864">
    <property type="entry name" value="aa-tRNA-synth_II/BPL/LPL"/>
</dbReference>
<dbReference type="STRING" id="1715989.NITINOP_2074"/>
<dbReference type="Gene3D" id="2.40.50.140">
    <property type="entry name" value="Nucleic acid-binding proteins"/>
    <property type="match status" value="1"/>
</dbReference>
<keyword evidence="6 13" id="KW-0479">Metal-binding</keyword>
<evidence type="ECO:0000313" key="16">
    <source>
        <dbReference type="EMBL" id="CUQ67046.1"/>
    </source>
</evidence>
<comment type="similarity">
    <text evidence="2 13">Belongs to the class-II aminoacyl-tRNA synthetase family.</text>
</comment>
<evidence type="ECO:0000256" key="12">
    <source>
        <dbReference type="ARBA" id="ARBA00048573"/>
    </source>
</evidence>
<proteinExistence type="inferred from homology"/>
<keyword evidence="8 13" id="KW-0067">ATP-binding</keyword>
<keyword evidence="10 13" id="KW-0648">Protein biosynthesis</keyword>
<evidence type="ECO:0000256" key="5">
    <source>
        <dbReference type="ARBA" id="ARBA00022598"/>
    </source>
</evidence>
<dbReference type="InterPro" id="IPR006195">
    <property type="entry name" value="aa-tRNA-synth_II"/>
</dbReference>
<dbReference type="SUPFAM" id="SSF50249">
    <property type="entry name" value="Nucleic acid-binding proteins"/>
    <property type="match status" value="1"/>
</dbReference>
<feature type="binding site" evidence="13">
    <location>
        <position position="410"/>
    </location>
    <ligand>
        <name>Mg(2+)</name>
        <dbReference type="ChEBI" id="CHEBI:18420"/>
        <label>1</label>
    </ligand>
</feature>
<dbReference type="CDD" id="cd04322">
    <property type="entry name" value="LysRS_N"/>
    <property type="match status" value="1"/>
</dbReference>
<dbReference type="PRINTS" id="PR00982">
    <property type="entry name" value="TRNASYNTHLYS"/>
</dbReference>
<dbReference type="EC" id="6.1.1.6" evidence="13"/>
<dbReference type="NCBIfam" id="TIGR00499">
    <property type="entry name" value="lysS_bact"/>
    <property type="match status" value="1"/>
</dbReference>
<dbReference type="GO" id="GO:0000049">
    <property type="term" value="F:tRNA binding"/>
    <property type="evidence" value="ECO:0007669"/>
    <property type="project" value="TreeGrafter"/>
</dbReference>
<evidence type="ECO:0000256" key="4">
    <source>
        <dbReference type="ARBA" id="ARBA00022490"/>
    </source>
</evidence>
<comment type="subunit">
    <text evidence="3 13">Homodimer.</text>
</comment>
<dbReference type="AlphaFoldDB" id="A0A0S4KX03"/>
<keyword evidence="5 13" id="KW-0436">Ligase</keyword>
<accession>A0A0S4KX03</accession>
<evidence type="ECO:0000256" key="3">
    <source>
        <dbReference type="ARBA" id="ARBA00011738"/>
    </source>
</evidence>
<keyword evidence="7 13" id="KW-0547">Nucleotide-binding</keyword>
<feature type="domain" description="Aminoacyl-transfer RNA synthetases class-II family profile" evidence="15">
    <location>
        <begin position="173"/>
        <end position="491"/>
    </location>
</feature>
<dbReference type="FunFam" id="3.30.930.10:FF:000001">
    <property type="entry name" value="Lysine--tRNA ligase"/>
    <property type="match status" value="1"/>
</dbReference>
<dbReference type="KEGG" id="nio:NITINOP_2074"/>
<dbReference type="Pfam" id="PF00152">
    <property type="entry name" value="tRNA-synt_2"/>
    <property type="match status" value="1"/>
</dbReference>
<reference evidence="17" key="1">
    <citation type="submission" date="2015-09" db="EMBL/GenBank/DDBJ databases">
        <authorList>
            <person name="Daims H."/>
        </authorList>
    </citation>
    <scope>NUCLEOTIDE SEQUENCE [LARGE SCALE GENOMIC DNA]</scope>
</reference>
<dbReference type="SUPFAM" id="SSF55681">
    <property type="entry name" value="Class II aaRS and biotin synthetases"/>
    <property type="match status" value="1"/>
</dbReference>
<keyword evidence="17" id="KW-1185">Reference proteome</keyword>
<evidence type="ECO:0000256" key="14">
    <source>
        <dbReference type="RuleBase" id="RU000336"/>
    </source>
</evidence>
<comment type="subcellular location">
    <subcellularLocation>
        <location evidence="1 13">Cytoplasm</location>
    </subcellularLocation>
</comment>
<dbReference type="InterPro" id="IPR004364">
    <property type="entry name" value="Aa-tRNA-synt_II"/>
</dbReference>
<name>A0A0S4KX03_9BACT</name>
<dbReference type="FunFam" id="2.40.50.140:FF:000024">
    <property type="entry name" value="Lysine--tRNA ligase"/>
    <property type="match status" value="1"/>
</dbReference>
<evidence type="ECO:0000256" key="10">
    <source>
        <dbReference type="ARBA" id="ARBA00022917"/>
    </source>
</evidence>
<dbReference type="OrthoDB" id="9802326at2"/>
<evidence type="ECO:0000256" key="7">
    <source>
        <dbReference type="ARBA" id="ARBA00022741"/>
    </source>
</evidence>
<feature type="binding site" evidence="13">
    <location>
        <position position="403"/>
    </location>
    <ligand>
        <name>Mg(2+)</name>
        <dbReference type="ChEBI" id="CHEBI:18420"/>
        <label>1</label>
    </ligand>
</feature>
<dbReference type="GO" id="GO:0042803">
    <property type="term" value="F:protein homodimerization activity"/>
    <property type="evidence" value="ECO:0007669"/>
    <property type="project" value="UniProtKB-ARBA"/>
</dbReference>
<dbReference type="InterPro" id="IPR012340">
    <property type="entry name" value="NA-bd_OB-fold"/>
</dbReference>
<dbReference type="InterPro" id="IPR018149">
    <property type="entry name" value="Lys-tRNA-synth_II_C"/>
</dbReference>
<evidence type="ECO:0000256" key="2">
    <source>
        <dbReference type="ARBA" id="ARBA00008226"/>
    </source>
</evidence>
<dbReference type="PANTHER" id="PTHR42918">
    <property type="entry name" value="LYSYL-TRNA SYNTHETASE"/>
    <property type="match status" value="1"/>
</dbReference>
<evidence type="ECO:0000256" key="11">
    <source>
        <dbReference type="ARBA" id="ARBA00023146"/>
    </source>
</evidence>
<gene>
    <name evidence="16" type="primary">lysU</name>
    <name evidence="13" type="synonym">lysS</name>
    <name evidence="16" type="ORF">NITINOP_2074</name>
</gene>
<dbReference type="GO" id="GO:0005829">
    <property type="term" value="C:cytosol"/>
    <property type="evidence" value="ECO:0007669"/>
    <property type="project" value="TreeGrafter"/>
</dbReference>
<comment type="catalytic activity">
    <reaction evidence="12 13 14">
        <text>tRNA(Lys) + L-lysine + ATP = L-lysyl-tRNA(Lys) + AMP + diphosphate</text>
        <dbReference type="Rhea" id="RHEA:20792"/>
        <dbReference type="Rhea" id="RHEA-COMP:9696"/>
        <dbReference type="Rhea" id="RHEA-COMP:9697"/>
        <dbReference type="ChEBI" id="CHEBI:30616"/>
        <dbReference type="ChEBI" id="CHEBI:32551"/>
        <dbReference type="ChEBI" id="CHEBI:33019"/>
        <dbReference type="ChEBI" id="CHEBI:78442"/>
        <dbReference type="ChEBI" id="CHEBI:78529"/>
        <dbReference type="ChEBI" id="CHEBI:456215"/>
        <dbReference type="EC" id="6.1.1.6"/>
    </reaction>
</comment>
<sequence>MDELNEQRQQRIKKLDQLRQAGVPPYGGRFEIKDRAGQLIKLHGEKSKEVLERERISCTIAGRIVALRRFGKAGFAVLQDGADRIQVYLKKDLLTEQASLITEQLDLGDWIGVSGLLFRTKTDEFTVEVRQLAFLSKALRPLPEKWHGLTDVETRYRQRYVDLIANPHIHQIFVTRSRIIAAIRSFLIERGFLEVETPMMHPIPGGAAAKPFVTHHNALGIDLYLRIAPELYLKRLIVGGFPRVFEINRNFRNEGISTIHNPEFTMLEFYVAYADYQDLIVLTEELLSSVARQILGTTVIDYQGATIDLTPPWRRWSYRQALCEVNGLDPSVLQRRDEALAAAKRLKVPVDPQAPLFKIVNDIFEETVEPNLRQPTFITDYPIEISPLARRKDADPSLTDRFELYIAGREIANAFSELNDPLDQRERFEQQAAQRNAGDEEAHLVDEDFLRALEFGMPPTAGEGIGIDRLIMLFTDQASIRDVVLFPQLRPERQP</sequence>
<organism evidence="16 17">
    <name type="scientific">Candidatus Nitrospira inopinata</name>
    <dbReference type="NCBI Taxonomy" id="1715989"/>
    <lineage>
        <taxon>Bacteria</taxon>
        <taxon>Pseudomonadati</taxon>
        <taxon>Nitrospirota</taxon>
        <taxon>Nitrospiria</taxon>
        <taxon>Nitrospirales</taxon>
        <taxon>Nitrospiraceae</taxon>
        <taxon>Nitrospira</taxon>
    </lineage>
</organism>
<protein>
    <recommendedName>
        <fullName evidence="13">Lysine--tRNA ligase</fullName>
        <ecNumber evidence="13">6.1.1.6</ecNumber>
    </recommendedName>
    <alternativeName>
        <fullName evidence="13">Lysyl-tRNA synthetase</fullName>
        <shortName evidence="13">LysRS</shortName>
    </alternativeName>
</protein>
<evidence type="ECO:0000256" key="8">
    <source>
        <dbReference type="ARBA" id="ARBA00022840"/>
    </source>
</evidence>
<dbReference type="RefSeq" id="WP_062485106.1">
    <property type="nucleotide sequence ID" value="NZ_LN885086.1"/>
</dbReference>
<dbReference type="PROSITE" id="PS50862">
    <property type="entry name" value="AA_TRNA_LIGASE_II"/>
    <property type="match status" value="1"/>
</dbReference>
<dbReference type="GO" id="GO:0000287">
    <property type="term" value="F:magnesium ion binding"/>
    <property type="evidence" value="ECO:0007669"/>
    <property type="project" value="UniProtKB-UniRule"/>
</dbReference>
<dbReference type="Gene3D" id="3.30.930.10">
    <property type="entry name" value="Bira Bifunctional Protein, Domain 2"/>
    <property type="match status" value="1"/>
</dbReference>
<evidence type="ECO:0000256" key="13">
    <source>
        <dbReference type="HAMAP-Rule" id="MF_00252"/>
    </source>
</evidence>